<dbReference type="AlphaFoldDB" id="G1WIZ7"/>
<dbReference type="Proteomes" id="UP000004830">
    <property type="component" value="Unassembled WGS sequence"/>
</dbReference>
<evidence type="ECO:0000313" key="2">
    <source>
        <dbReference type="Proteomes" id="UP000004830"/>
    </source>
</evidence>
<sequence>MMRDDKMWRKKSYSRALVSALAIDGGLDDEAMELMDELLETWWEHLAKNKLRRRYYEGENMLKDLGISIPPALRSIETVVGWPKKAVSALSSRIRFDGFTAKDEEVSKELARVVKTSCLKRKHRQAVESELISGCDFVTLSRGRAGEPPVIITTHSAEDSAAVWDQRLGRIARGLVIMDYDETSGAPVELALYTATRTVHAYVDEEGAVGYESMPHKMGQPMMVALAYNPTEAEPLGQSRISKAVRSLTDSAVRESLRTEISAEFFTSPQKYLLGTDGDPFEQKTKWEAYIGNIFNIDMNDDGSVPQFGQLSQGSMQPHTDYMRALAMRFSGETNVPVSQLGVIHDNPSSAEAIYAANEPLIIEAQTLIDDNSDAMVLVAQMALATYRGVALSELTEEELDILPHFKSPAMPSVVSQADAMVKIAAVVPKFPGTSVFWEMLGFSEDMRNRTKSEMEAGDNREALIAIMGGGQAGADESPRG</sequence>
<dbReference type="HOGENOM" id="CLU_037838_0_0_11"/>
<name>G1WIZ7_9ACTN</name>
<dbReference type="RefSeq" id="WP_009141345.1">
    <property type="nucleotide sequence ID" value="NZ_JH126469.1"/>
</dbReference>
<keyword evidence="2" id="KW-1185">Reference proteome</keyword>
<dbReference type="OrthoDB" id="1780383at2"/>
<evidence type="ECO:0000313" key="1">
    <source>
        <dbReference type="EMBL" id="EGX70624.1"/>
    </source>
</evidence>
<dbReference type="eggNOG" id="ENOG502Z839">
    <property type="taxonomic scope" value="Bacteria"/>
</dbReference>
<dbReference type="PATRIC" id="fig|742742.3.peg.1279"/>
<dbReference type="InterPro" id="IPR021145">
    <property type="entry name" value="Portal_protein_SPP1_Gp6-like"/>
</dbReference>
<dbReference type="EMBL" id="ADLS01000017">
    <property type="protein sequence ID" value="EGX70624.1"/>
    <property type="molecule type" value="Genomic_DNA"/>
</dbReference>
<dbReference type="GeneID" id="62759025"/>
<protein>
    <recommendedName>
        <fullName evidence="3">Phage portal protein</fullName>
    </recommendedName>
</protein>
<proteinExistence type="predicted"/>
<accession>G1WIZ7</accession>
<comment type="caution">
    <text evidence="1">The sequence shown here is derived from an EMBL/GenBank/DDBJ whole genome shotgun (WGS) entry which is preliminary data.</text>
</comment>
<reference evidence="1 2" key="1">
    <citation type="submission" date="2011-06" db="EMBL/GenBank/DDBJ databases">
        <title>The Genome Sequence of Collinsella tanakaei YIT 12063.</title>
        <authorList>
            <consortium name="The Broad Institute Genome Sequencing Platform"/>
            <person name="Earl A."/>
            <person name="Ward D."/>
            <person name="Feldgarden M."/>
            <person name="Gevers D."/>
            <person name="Morotomi M."/>
            <person name="Young S.K."/>
            <person name="Zeng Q."/>
            <person name="Gargeya S."/>
            <person name="Fitzgerald M."/>
            <person name="Haas B."/>
            <person name="Abouelleil A."/>
            <person name="Alvarado L."/>
            <person name="Arachchi H.M."/>
            <person name="Berlin A."/>
            <person name="Brown A."/>
            <person name="Chapman S.B."/>
            <person name="Chen Z."/>
            <person name="Dunbar C."/>
            <person name="Freedman E."/>
            <person name="Gearin G."/>
            <person name="Gellesch M."/>
            <person name="Goldberg J."/>
            <person name="Griggs A."/>
            <person name="Gujja S."/>
            <person name="Heiman D."/>
            <person name="Howarth C."/>
            <person name="Larson L."/>
            <person name="Lui A."/>
            <person name="MacDonald P.J.P."/>
            <person name="Mehta T."/>
            <person name="Montmayeur A."/>
            <person name="Murphy C."/>
            <person name="Neiman D."/>
            <person name="Pearson M."/>
            <person name="Priest M."/>
            <person name="Roberts A."/>
            <person name="Saif S."/>
            <person name="Shea T."/>
            <person name="Shenoy N."/>
            <person name="Sisk P."/>
            <person name="Stolte C."/>
            <person name="Sykes S."/>
            <person name="Wortman J."/>
            <person name="Nusbaum C."/>
            <person name="Birren B."/>
        </authorList>
    </citation>
    <scope>NUCLEOTIDE SEQUENCE [LARGE SCALE GENOMIC DNA]</scope>
    <source>
        <strain evidence="1 2">YIT 12063</strain>
    </source>
</reference>
<dbReference type="Pfam" id="PF05133">
    <property type="entry name" value="SPP1_portal"/>
    <property type="match status" value="1"/>
</dbReference>
<gene>
    <name evidence="1" type="ORF">HMPREF9452_01310</name>
</gene>
<dbReference type="STRING" id="742742.HMPREF9452_01310"/>
<evidence type="ECO:0008006" key="3">
    <source>
        <dbReference type="Google" id="ProtNLM"/>
    </source>
</evidence>
<organism evidence="1 2">
    <name type="scientific">Collinsella tanakaei YIT 12063</name>
    <dbReference type="NCBI Taxonomy" id="742742"/>
    <lineage>
        <taxon>Bacteria</taxon>
        <taxon>Bacillati</taxon>
        <taxon>Actinomycetota</taxon>
        <taxon>Coriobacteriia</taxon>
        <taxon>Coriobacteriales</taxon>
        <taxon>Coriobacteriaceae</taxon>
        <taxon>Collinsella</taxon>
    </lineage>
</organism>